<evidence type="ECO:0000313" key="1">
    <source>
        <dbReference type="EMBL" id="CSC38603.1"/>
    </source>
</evidence>
<evidence type="ECO:0000313" key="4">
    <source>
        <dbReference type="EMBL" id="MVD22338.1"/>
    </source>
</evidence>
<reference evidence="4 9" key="2">
    <citation type="submission" date="2018-09" db="EMBL/GenBank/DDBJ databases">
        <title>Genomic epidemiology reveals two lineages of Vibrio cholerae that can cause global cholera epidemics despite absence of cholera toxin gene.</title>
        <authorList>
            <person name="Wang H."/>
            <person name="Zen W."/>
            <person name="Yu H."/>
            <person name="Zhang W."/>
            <person name="Pan J."/>
            <person name="Yang C."/>
            <person name="Cui Y."/>
        </authorList>
    </citation>
    <scope>NUCLEOTIDE SEQUENCE [LARGE SCALE GENOMIC DNA]</scope>
    <source>
        <strain evidence="4 9">00-1_S85</strain>
    </source>
</reference>
<proteinExistence type="predicted"/>
<evidence type="ECO:0008006" key="10">
    <source>
        <dbReference type="Google" id="ProtNLM"/>
    </source>
</evidence>
<evidence type="ECO:0000313" key="2">
    <source>
        <dbReference type="EMBL" id="CSC76063.1"/>
    </source>
</evidence>
<gene>
    <name evidence="4" type="ORF">D6U24_03105</name>
    <name evidence="1" type="ORF">ERS013200_01283</name>
    <name evidence="2" type="ORF">ERS013201_03484</name>
    <name evidence="5" type="ORF">EYB64_16875</name>
    <name evidence="3" type="ORF">KIN13_02540</name>
</gene>
<evidence type="ECO:0000313" key="8">
    <source>
        <dbReference type="Proteomes" id="UP000294145"/>
    </source>
</evidence>
<protein>
    <recommendedName>
        <fullName evidence="10">Inclusion body protein</fullName>
    </recommendedName>
</protein>
<evidence type="ECO:0000313" key="3">
    <source>
        <dbReference type="EMBL" id="MBS7672330.1"/>
    </source>
</evidence>
<dbReference type="KEGG" id="vcz:VAB027_310"/>
<reference evidence="3" key="4">
    <citation type="submission" date="2021-05" db="EMBL/GenBank/DDBJ databases">
        <authorList>
            <person name="Stine C."/>
        </authorList>
    </citation>
    <scope>NUCLEOTIDE SEQUENCE</scope>
    <source>
        <strain evidence="3">TDS0091212</strain>
    </source>
</reference>
<accession>A0A0F0AS69</accession>
<dbReference type="AlphaFoldDB" id="A0A0F0AS69"/>
<dbReference type="KEGG" id="vcq:EN18_02695"/>
<organism evidence="5 8">
    <name type="scientific">Vibrio cholerae</name>
    <dbReference type="NCBI Taxonomy" id="666"/>
    <lineage>
        <taxon>Bacteria</taxon>
        <taxon>Pseudomonadati</taxon>
        <taxon>Pseudomonadota</taxon>
        <taxon>Gammaproteobacteria</taxon>
        <taxon>Vibrionales</taxon>
        <taxon>Vibrionaceae</taxon>
        <taxon>Vibrio</taxon>
    </lineage>
</organism>
<reference evidence="6 7" key="1">
    <citation type="submission" date="2015-07" db="EMBL/GenBank/DDBJ databases">
        <authorList>
            <consortium name="Pathogen Informatics"/>
        </authorList>
    </citation>
    <scope>NUCLEOTIDE SEQUENCE [LARGE SCALE GENOMIC DNA]</scope>
    <source>
        <strain evidence="1 6">A316</strain>
        <strain evidence="2 7">A325</strain>
    </source>
</reference>
<dbReference type="EMBL" id="CWQJ01000031">
    <property type="protein sequence ID" value="CSC76063.1"/>
    <property type="molecule type" value="Genomic_DNA"/>
</dbReference>
<dbReference type="EMBL" id="CWQY01000006">
    <property type="protein sequence ID" value="CSC38603.1"/>
    <property type="molecule type" value="Genomic_DNA"/>
</dbReference>
<reference evidence="3" key="5">
    <citation type="submission" date="2023-08" db="EMBL/GenBank/DDBJ databases">
        <title>Vibrio cholerae Outbreaks in Tanzania Exemplify Founder Flush: Simultaneous Increases in Population Size and Genetic Diversity.</title>
        <authorList>
            <person name="Debes A.K."/>
            <person name="Mohammed A."/>
            <person name="Maseke I."/>
            <person name="Almeida M."/>
            <person name="Li S."/>
            <person name="Matimba H."/>
            <person name="Joachim A."/>
            <person name="Mizinduko M."/>
            <person name="Nyanga S."/>
            <person name="Kelly M."/>
            <person name="Kachwamba Y."/>
            <person name="Schaffer A.M."/>
            <person name="Nyanga A.S."/>
            <person name="Mghamba J."/>
            <person name="Mosha F.S."/>
            <person name="Sack D.A."/>
            <person name="Stine O.C."/>
        </authorList>
    </citation>
    <scope>NUCLEOTIDE SEQUENCE</scope>
    <source>
        <strain evidence="3">TDS0091212</strain>
    </source>
</reference>
<dbReference type="Proteomes" id="UP000046067">
    <property type="component" value="Unassembled WGS sequence"/>
</dbReference>
<dbReference type="EMBL" id="QZRB01000003">
    <property type="protein sequence ID" value="MVD22338.1"/>
    <property type="molecule type" value="Genomic_DNA"/>
</dbReference>
<evidence type="ECO:0000313" key="7">
    <source>
        <dbReference type="Proteomes" id="UP000046067"/>
    </source>
</evidence>
<dbReference type="EMBL" id="JAHBND010000050">
    <property type="protein sequence ID" value="MBS7672330.1"/>
    <property type="molecule type" value="Genomic_DNA"/>
</dbReference>
<sequence>MKKVEILMVVDAAAALASRDLQSNIYLIDTNKYMGSGNEGQAELKTACKDGQLLCWRVVAISPDNEVDIVEFNGQMINDRVCIPTKQGLSGDEFWEGRVEAQGQASTQQYNATLSIDGSRLTFDPFLVISL</sequence>
<dbReference type="Proteomes" id="UP000471242">
    <property type="component" value="Unassembled WGS sequence"/>
</dbReference>
<dbReference type="Proteomes" id="UP000041770">
    <property type="component" value="Unassembled WGS sequence"/>
</dbReference>
<name>A0A0F0AS69_VIBCL</name>
<dbReference type="Proteomes" id="UP000294145">
    <property type="component" value="Unassembled WGS sequence"/>
</dbReference>
<dbReference type="SMR" id="A0A0F0AS69"/>
<dbReference type="Proteomes" id="UP001196338">
    <property type="component" value="Unassembled WGS sequence"/>
</dbReference>
<dbReference type="RefSeq" id="WP_000754946.1">
    <property type="nucleotide sequence ID" value="NZ_AP018677.1"/>
</dbReference>
<evidence type="ECO:0000313" key="6">
    <source>
        <dbReference type="Proteomes" id="UP000041770"/>
    </source>
</evidence>
<dbReference type="KEGG" id="vcx:VAA049_2106"/>
<dbReference type="EMBL" id="SISP01000034">
    <property type="protein sequence ID" value="TBM39591.1"/>
    <property type="molecule type" value="Genomic_DNA"/>
</dbReference>
<evidence type="ECO:0000313" key="5">
    <source>
        <dbReference type="EMBL" id="TBM39591.1"/>
    </source>
</evidence>
<evidence type="ECO:0000313" key="9">
    <source>
        <dbReference type="Proteomes" id="UP000471242"/>
    </source>
</evidence>
<reference evidence="5 8" key="3">
    <citation type="submission" date="2019-02" db="EMBL/GenBank/DDBJ databases">
        <title>Genomic plasticity associated with the antimicrobial resistance in Vibrio cholerae.</title>
        <authorList>
            <person name="Verma J."/>
            <person name="Bag S."/>
            <person name="Saha B."/>
            <person name="Kumar P."/>
            <person name="Ghosh T.S."/>
            <person name="Dayal M."/>
            <person name="Senapati T."/>
            <person name="Mehra S."/>
            <person name="Dey P."/>
            <person name="Desigamani A."/>
            <person name="Kumar D."/>
            <person name="Rana P."/>
            <person name="Kumar B."/>
            <person name="Maiti T.K."/>
            <person name="Sharma N.C."/>
            <person name="Bhadra R.K."/>
            <person name="Mutreja A."/>
            <person name="Nair G.B."/>
            <person name="Ramamurthy T."/>
            <person name="Das B."/>
        </authorList>
    </citation>
    <scope>NUCLEOTIDE SEQUENCE [LARGE SCALE GENOMIC DNA]</scope>
    <source>
        <strain evidence="5 8">IDH06781</strain>
    </source>
</reference>